<comment type="caution">
    <text evidence="1">The sequence shown here is derived from an EMBL/GenBank/DDBJ whole genome shotgun (WGS) entry which is preliminary data.</text>
</comment>
<gene>
    <name evidence="1" type="ORF">KIN20_022528</name>
</gene>
<keyword evidence="2" id="KW-1185">Reference proteome</keyword>
<dbReference type="EMBL" id="JAHQIW010004548">
    <property type="protein sequence ID" value="KAJ1362836.1"/>
    <property type="molecule type" value="Genomic_DNA"/>
</dbReference>
<evidence type="ECO:0000313" key="1">
    <source>
        <dbReference type="EMBL" id="KAJ1362836.1"/>
    </source>
</evidence>
<dbReference type="Proteomes" id="UP001196413">
    <property type="component" value="Unassembled WGS sequence"/>
</dbReference>
<accession>A0AAD5N831</accession>
<dbReference type="AlphaFoldDB" id="A0AAD5N831"/>
<reference evidence="1" key="1">
    <citation type="submission" date="2021-06" db="EMBL/GenBank/DDBJ databases">
        <title>Parelaphostrongylus tenuis whole genome reference sequence.</title>
        <authorList>
            <person name="Garwood T.J."/>
            <person name="Larsen P.A."/>
            <person name="Fountain-Jones N.M."/>
            <person name="Garbe J.R."/>
            <person name="Macchietto M.G."/>
            <person name="Kania S.A."/>
            <person name="Gerhold R.W."/>
            <person name="Richards J.E."/>
            <person name="Wolf T.M."/>
        </authorList>
    </citation>
    <scope>NUCLEOTIDE SEQUENCE</scope>
    <source>
        <strain evidence="1">MNPRO001-30</strain>
        <tissue evidence="1">Meninges</tissue>
    </source>
</reference>
<name>A0AAD5N831_PARTN</name>
<sequence>MRGKNGGYAITAVTLLNRVTRVWVTSLFLRSVDRSRELLAESFLGIDSTNTMGITFLLGSLLLSTRIVFCDEGETKVSLLAFSSLASQLISREFLDRSRCQVWDYNWY</sequence>
<evidence type="ECO:0000313" key="2">
    <source>
        <dbReference type="Proteomes" id="UP001196413"/>
    </source>
</evidence>
<protein>
    <submittedName>
        <fullName evidence="1">Uncharacterized protein</fullName>
    </submittedName>
</protein>
<proteinExistence type="predicted"/>
<organism evidence="1 2">
    <name type="scientific">Parelaphostrongylus tenuis</name>
    <name type="common">Meningeal worm</name>
    <dbReference type="NCBI Taxonomy" id="148309"/>
    <lineage>
        <taxon>Eukaryota</taxon>
        <taxon>Metazoa</taxon>
        <taxon>Ecdysozoa</taxon>
        <taxon>Nematoda</taxon>
        <taxon>Chromadorea</taxon>
        <taxon>Rhabditida</taxon>
        <taxon>Rhabditina</taxon>
        <taxon>Rhabditomorpha</taxon>
        <taxon>Strongyloidea</taxon>
        <taxon>Metastrongylidae</taxon>
        <taxon>Parelaphostrongylus</taxon>
    </lineage>
</organism>